<dbReference type="GO" id="GO:0006261">
    <property type="term" value="P:DNA-templated DNA replication"/>
    <property type="evidence" value="ECO:0007669"/>
    <property type="project" value="UniProtKB-UniRule"/>
</dbReference>
<keyword evidence="13 15" id="KW-0234">DNA repair</keyword>
<dbReference type="FunFam" id="3.40.1170.60:FF:000001">
    <property type="entry name" value="DNA polymerase IV"/>
    <property type="match status" value="1"/>
</dbReference>
<evidence type="ECO:0000256" key="15">
    <source>
        <dbReference type="HAMAP-Rule" id="MF_01113"/>
    </source>
</evidence>
<keyword evidence="8 15" id="KW-0479">Metal-binding</keyword>
<dbReference type="Proteomes" id="UP000464754">
    <property type="component" value="Chromosome"/>
</dbReference>
<evidence type="ECO:0000256" key="10">
    <source>
        <dbReference type="ARBA" id="ARBA00022842"/>
    </source>
</evidence>
<evidence type="ECO:0000313" key="18">
    <source>
        <dbReference type="Proteomes" id="UP000464754"/>
    </source>
</evidence>
<dbReference type="GO" id="GO:0006281">
    <property type="term" value="P:DNA repair"/>
    <property type="evidence" value="ECO:0007669"/>
    <property type="project" value="UniProtKB-UniRule"/>
</dbReference>
<keyword evidence="11 15" id="KW-0239">DNA-directed DNA polymerase</keyword>
<dbReference type="AlphaFoldDB" id="A0A6N4TFU4"/>
<dbReference type="InterPro" id="IPR001126">
    <property type="entry name" value="UmuC"/>
</dbReference>
<evidence type="ECO:0000313" key="17">
    <source>
        <dbReference type="EMBL" id="BBK21623.1"/>
    </source>
</evidence>
<keyword evidence="10 15" id="KW-0460">Magnesium</keyword>
<feature type="domain" description="UmuC" evidence="16">
    <location>
        <begin position="6"/>
        <end position="186"/>
    </location>
</feature>
<gene>
    <name evidence="17" type="primary">dinB1</name>
    <name evidence="15" type="synonym">dinB</name>
    <name evidence="17" type="ORF">Aargi30884_05260</name>
</gene>
<dbReference type="Gene3D" id="3.40.1170.60">
    <property type="match status" value="1"/>
</dbReference>
<comment type="catalytic activity">
    <reaction evidence="14 15">
        <text>DNA(n) + a 2'-deoxyribonucleoside 5'-triphosphate = DNA(n+1) + diphosphate</text>
        <dbReference type="Rhea" id="RHEA:22508"/>
        <dbReference type="Rhea" id="RHEA-COMP:17339"/>
        <dbReference type="Rhea" id="RHEA-COMP:17340"/>
        <dbReference type="ChEBI" id="CHEBI:33019"/>
        <dbReference type="ChEBI" id="CHEBI:61560"/>
        <dbReference type="ChEBI" id="CHEBI:173112"/>
        <dbReference type="EC" id="2.7.7.7"/>
    </reaction>
</comment>
<dbReference type="GO" id="GO:0005829">
    <property type="term" value="C:cytosol"/>
    <property type="evidence" value="ECO:0007669"/>
    <property type="project" value="TreeGrafter"/>
</dbReference>
<comment type="subcellular location">
    <subcellularLocation>
        <location evidence="1 15">Cytoplasm</location>
    </subcellularLocation>
</comment>
<dbReference type="GO" id="GO:0042276">
    <property type="term" value="P:error-prone translesion synthesis"/>
    <property type="evidence" value="ECO:0007669"/>
    <property type="project" value="TreeGrafter"/>
</dbReference>
<evidence type="ECO:0000259" key="16">
    <source>
        <dbReference type="PROSITE" id="PS50173"/>
    </source>
</evidence>
<dbReference type="GO" id="GO:0000287">
    <property type="term" value="F:magnesium ion binding"/>
    <property type="evidence" value="ECO:0007669"/>
    <property type="project" value="UniProtKB-UniRule"/>
</dbReference>
<dbReference type="InterPro" id="IPR022880">
    <property type="entry name" value="DNApol_IV"/>
</dbReference>
<keyword evidence="12 15" id="KW-0238">DNA-binding</keyword>
<evidence type="ECO:0000256" key="13">
    <source>
        <dbReference type="ARBA" id="ARBA00023204"/>
    </source>
</evidence>
<dbReference type="PROSITE" id="PS50173">
    <property type="entry name" value="UMUC"/>
    <property type="match status" value="1"/>
</dbReference>
<feature type="site" description="Substrate discrimination" evidence="15">
    <location>
        <position position="15"/>
    </location>
</feature>
<dbReference type="Pfam" id="PF00817">
    <property type="entry name" value="IMS"/>
    <property type="match status" value="1"/>
</dbReference>
<dbReference type="GO" id="GO:0009432">
    <property type="term" value="P:SOS response"/>
    <property type="evidence" value="ECO:0007669"/>
    <property type="project" value="TreeGrafter"/>
</dbReference>
<evidence type="ECO:0000256" key="8">
    <source>
        <dbReference type="ARBA" id="ARBA00022723"/>
    </source>
</evidence>
<name>A0A6N4TFU4_9FIRM</name>
<protein>
    <recommendedName>
        <fullName evidence="15">DNA polymerase IV</fullName>
        <shortName evidence="15">Pol IV</shortName>
        <ecNumber evidence="15">2.7.7.7</ecNumber>
    </recommendedName>
</protein>
<dbReference type="PANTHER" id="PTHR11076">
    <property type="entry name" value="DNA REPAIR POLYMERASE UMUC / TRANSFERASE FAMILY MEMBER"/>
    <property type="match status" value="1"/>
</dbReference>
<dbReference type="Gene3D" id="1.10.150.20">
    <property type="entry name" value="5' to 3' exonuclease, C-terminal subdomain"/>
    <property type="match status" value="1"/>
</dbReference>
<dbReference type="PANTHER" id="PTHR11076:SF33">
    <property type="entry name" value="DNA POLYMERASE KAPPA"/>
    <property type="match status" value="1"/>
</dbReference>
<evidence type="ECO:0000256" key="4">
    <source>
        <dbReference type="ARBA" id="ARBA00022490"/>
    </source>
</evidence>
<dbReference type="EMBL" id="AP019695">
    <property type="protein sequence ID" value="BBK21623.1"/>
    <property type="molecule type" value="Genomic_DNA"/>
</dbReference>
<dbReference type="NCBIfam" id="NF002677">
    <property type="entry name" value="PRK02406.1"/>
    <property type="match status" value="1"/>
</dbReference>
<evidence type="ECO:0000256" key="11">
    <source>
        <dbReference type="ARBA" id="ARBA00022932"/>
    </source>
</evidence>
<dbReference type="EC" id="2.7.7.7" evidence="15"/>
<dbReference type="Gene3D" id="3.30.70.270">
    <property type="match status" value="1"/>
</dbReference>
<evidence type="ECO:0000256" key="6">
    <source>
        <dbReference type="ARBA" id="ARBA00022695"/>
    </source>
</evidence>
<proteinExistence type="inferred from homology"/>
<comment type="subunit">
    <text evidence="15">Monomer.</text>
</comment>
<dbReference type="KEGG" id="aarg:Aargi30884_05260"/>
<evidence type="ECO:0000256" key="5">
    <source>
        <dbReference type="ARBA" id="ARBA00022679"/>
    </source>
</evidence>
<dbReference type="InterPro" id="IPR024728">
    <property type="entry name" value="PolY_HhH_motif"/>
</dbReference>
<dbReference type="CDD" id="cd03586">
    <property type="entry name" value="PolY_Pol_IV_kappa"/>
    <property type="match status" value="1"/>
</dbReference>
<evidence type="ECO:0000256" key="2">
    <source>
        <dbReference type="ARBA" id="ARBA00010945"/>
    </source>
</evidence>
<feature type="active site" evidence="15">
    <location>
        <position position="105"/>
    </location>
</feature>
<dbReference type="Gene3D" id="3.30.1490.100">
    <property type="entry name" value="DNA polymerase, Y-family, little finger domain"/>
    <property type="match status" value="1"/>
</dbReference>
<dbReference type="HAMAP" id="MF_01113">
    <property type="entry name" value="DNApol_IV"/>
    <property type="match status" value="1"/>
</dbReference>
<dbReference type="InterPro" id="IPR043128">
    <property type="entry name" value="Rev_trsase/Diguanyl_cyclase"/>
</dbReference>
<evidence type="ECO:0000256" key="12">
    <source>
        <dbReference type="ARBA" id="ARBA00023125"/>
    </source>
</evidence>
<keyword evidence="9 15" id="KW-0227">DNA damage</keyword>
<accession>A0A6N4TFU4</accession>
<dbReference type="Pfam" id="PF11798">
    <property type="entry name" value="IMS_HHH"/>
    <property type="match status" value="1"/>
</dbReference>
<feature type="binding site" evidence="15">
    <location>
        <position position="104"/>
    </location>
    <ligand>
        <name>Mg(2+)</name>
        <dbReference type="ChEBI" id="CHEBI:18420"/>
    </ligand>
</feature>
<dbReference type="GO" id="GO:0003684">
    <property type="term" value="F:damaged DNA binding"/>
    <property type="evidence" value="ECO:0007669"/>
    <property type="project" value="InterPro"/>
</dbReference>
<evidence type="ECO:0000256" key="9">
    <source>
        <dbReference type="ARBA" id="ARBA00022763"/>
    </source>
</evidence>
<dbReference type="GO" id="GO:0003887">
    <property type="term" value="F:DNA-directed DNA polymerase activity"/>
    <property type="evidence" value="ECO:0007669"/>
    <property type="project" value="UniProtKB-UniRule"/>
</dbReference>
<dbReference type="SUPFAM" id="SSF100879">
    <property type="entry name" value="Lesion bypass DNA polymerase (Y-family), little finger domain"/>
    <property type="match status" value="1"/>
</dbReference>
<keyword evidence="3 15" id="KW-0515">Mutator protein</keyword>
<dbReference type="InterPro" id="IPR050116">
    <property type="entry name" value="DNA_polymerase-Y"/>
</dbReference>
<dbReference type="InterPro" id="IPR043502">
    <property type="entry name" value="DNA/RNA_pol_sf"/>
</dbReference>
<comment type="function">
    <text evidence="15">Poorly processive, error-prone DNA polymerase involved in untargeted mutagenesis. Copies undamaged DNA at stalled replication forks, which arise in vivo from mismatched or misaligned primer ends. These misaligned primers can be extended by PolIV. Exhibits no 3'-5' exonuclease (proofreading) activity. May be involved in translesional synthesis, in conjunction with the beta clamp from PolIII.</text>
</comment>
<dbReference type="InterPro" id="IPR036775">
    <property type="entry name" value="DNA_pol_Y-fam_lit_finger_sf"/>
</dbReference>
<feature type="binding site" evidence="15">
    <location>
        <position position="10"/>
    </location>
    <ligand>
        <name>Mg(2+)</name>
        <dbReference type="ChEBI" id="CHEBI:18420"/>
    </ligand>
</feature>
<sequence length="393" mass="44161">MAGRVIFHVDLNSFFASAEILKNSALEGQPVVVAGLHRRSVVSTASYEARKYGVNSAMPLMMALEKCPDLVVVQGDYSWYEELSKRFFQYLRKFTPFVEPASIDEAYMDVTEVIKKYKRPMDLAWILQKGIYEDLKLPCSIGVAPNKFLAKMASDMRKPMGITILRKQEIAKKLWPLPIGDLWGIGKKSVSILEANGISTIGDFANPDNESKILTLLGKHAYTSIQNARGNGNSALSYNSSVQSISQSTTLDSDVSDYDEIKTVFYRLAKSLSRRAKEDHIKGSLISVSIRYFDFTNMVRSQTIHEYTNEESILMETAMLLFDKHYNGLPIRHLGISLGSLYSADKTIDQMSIFQEESEDTNSIYKVLEELNKLMPDAHLICAAQASAKKDEK</sequence>
<evidence type="ECO:0000256" key="1">
    <source>
        <dbReference type="ARBA" id="ARBA00004496"/>
    </source>
</evidence>
<keyword evidence="7 15" id="KW-0235">DNA replication</keyword>
<keyword evidence="4 15" id="KW-0963">Cytoplasm</keyword>
<keyword evidence="6 15" id="KW-0548">Nucleotidyltransferase</keyword>
<dbReference type="Pfam" id="PF11799">
    <property type="entry name" value="IMS_C"/>
    <property type="match status" value="1"/>
</dbReference>
<comment type="cofactor">
    <cofactor evidence="15">
        <name>Mg(2+)</name>
        <dbReference type="ChEBI" id="CHEBI:18420"/>
    </cofactor>
    <text evidence="15">Binds 2 magnesium ions per subunit.</text>
</comment>
<evidence type="ECO:0000256" key="3">
    <source>
        <dbReference type="ARBA" id="ARBA00022457"/>
    </source>
</evidence>
<reference evidence="18" key="1">
    <citation type="submission" date="2019-05" db="EMBL/GenBank/DDBJ databases">
        <title>Complete genome sequencing of Absiella argi strain JCM 30884.</title>
        <authorList>
            <person name="Sakamoto M."/>
            <person name="Murakami T."/>
            <person name="Mori H."/>
        </authorList>
    </citation>
    <scope>NUCLEOTIDE SEQUENCE [LARGE SCALE GENOMIC DNA]</scope>
    <source>
        <strain evidence="18">JCM 30884</strain>
    </source>
</reference>
<dbReference type="SUPFAM" id="SSF56672">
    <property type="entry name" value="DNA/RNA polymerases"/>
    <property type="match status" value="1"/>
</dbReference>
<evidence type="ECO:0000256" key="7">
    <source>
        <dbReference type="ARBA" id="ARBA00022705"/>
    </source>
</evidence>
<comment type="similarity">
    <text evidence="2 15">Belongs to the DNA polymerase type-Y family.</text>
</comment>
<evidence type="ECO:0000256" key="14">
    <source>
        <dbReference type="ARBA" id="ARBA00049244"/>
    </source>
</evidence>
<keyword evidence="5 15" id="KW-0808">Transferase</keyword>
<keyword evidence="18" id="KW-1185">Reference proteome</keyword>
<dbReference type="InterPro" id="IPR017961">
    <property type="entry name" value="DNA_pol_Y-fam_little_finger"/>
</dbReference>
<dbReference type="RefSeq" id="WP_115714843.1">
    <property type="nucleotide sequence ID" value="NZ_AP019695.1"/>
</dbReference>
<organism evidence="17 18">
    <name type="scientific">Amedibacterium intestinale</name>
    <dbReference type="NCBI Taxonomy" id="2583452"/>
    <lineage>
        <taxon>Bacteria</taxon>
        <taxon>Bacillati</taxon>
        <taxon>Bacillota</taxon>
        <taxon>Erysipelotrichia</taxon>
        <taxon>Erysipelotrichales</taxon>
        <taxon>Erysipelotrichaceae</taxon>
        <taxon>Amedibacterium</taxon>
    </lineage>
</organism>